<dbReference type="Proteomes" id="UP000005868">
    <property type="component" value="Chromosome"/>
</dbReference>
<keyword evidence="7" id="KW-1185">Reference proteome</keyword>
<dbReference type="EMBL" id="CP003096">
    <property type="protein sequence ID" value="AER67483.1"/>
    <property type="molecule type" value="Genomic_DNA"/>
</dbReference>
<feature type="domain" description="Succinylglutamate desuccinylase/Aspartoacylase catalytic" evidence="5">
    <location>
        <begin position="179"/>
        <end position="253"/>
    </location>
</feature>
<keyword evidence="3" id="KW-0378">Hydrolase</keyword>
<organism evidence="6 7">
    <name type="scientific">Thermovirga lienii (strain ATCC BAA-1197 / DSM 17291 / Cas60314)</name>
    <dbReference type="NCBI Taxonomy" id="580340"/>
    <lineage>
        <taxon>Bacteria</taxon>
        <taxon>Thermotogati</taxon>
        <taxon>Synergistota</taxon>
        <taxon>Synergistia</taxon>
        <taxon>Synergistales</taxon>
        <taxon>Thermovirgaceae</taxon>
        <taxon>Thermovirga</taxon>
    </lineage>
</organism>
<dbReference type="PANTHER" id="PTHR37326">
    <property type="entry name" value="BLL3975 PROTEIN"/>
    <property type="match status" value="1"/>
</dbReference>
<keyword evidence="4" id="KW-0862">Zinc</keyword>
<dbReference type="Gene3D" id="3.40.630.10">
    <property type="entry name" value="Zn peptidases"/>
    <property type="match status" value="2"/>
</dbReference>
<dbReference type="InterPro" id="IPR053138">
    <property type="entry name" value="N-alpha-Ac-DABA_deacetylase"/>
</dbReference>
<dbReference type="GO" id="GO:0016788">
    <property type="term" value="F:hydrolase activity, acting on ester bonds"/>
    <property type="evidence" value="ECO:0007669"/>
    <property type="project" value="InterPro"/>
</dbReference>
<sequence>MKFKIKGTPLTATLLLILVAFVAFISARQFMSMWQPDVVVPAPGFEKHMLSEWFDGIKDTPADTPVYIQEGEEPGGTVFIMGGTHANEPAGSLSAVLILERAQVKKGRLIVVPFANMMAFSHNSAQDAHPQRIHFTLPDGSTRSFRYGSRATNPIYQWPDPDVYIHPQSKQELAGSEIRNLNRAHPGTPDGELTQRLAYALRQMIKKEHVDLAFDLHEASPEYPVVNAIVAHERSMELAAMVAMEMEMAGIPIRLEPSPKNLHGLTHREWGDYTETMPILMETANPSQGRLRGKTDEHLVITGEDKFYKRAAKLGLLFVPYEEDQPLDLRVARHVTAIMSFLESLGLYEPSKEVFVEGIPTYEEIVEKGLGAFLSPVTEKDR</sequence>
<gene>
    <name evidence="6" type="ordered locus">Tlie_1761</name>
</gene>
<dbReference type="InterPro" id="IPR055438">
    <property type="entry name" value="AstE_AspA_cat"/>
</dbReference>
<accession>G7V8M2</accession>
<dbReference type="eggNOG" id="COG3608">
    <property type="taxonomic scope" value="Bacteria"/>
</dbReference>
<protein>
    <submittedName>
        <fullName evidence="6">Succinylglutamate desuccinylase/aspartoacylase</fullName>
    </submittedName>
</protein>
<comment type="cofactor">
    <cofactor evidence="1">
        <name>Zn(2+)</name>
        <dbReference type="ChEBI" id="CHEBI:29105"/>
    </cofactor>
</comment>
<dbReference type="Pfam" id="PF24827">
    <property type="entry name" value="AstE_AspA_cat"/>
    <property type="match status" value="1"/>
</dbReference>
<dbReference type="SUPFAM" id="SSF53187">
    <property type="entry name" value="Zn-dependent exopeptidases"/>
    <property type="match status" value="1"/>
</dbReference>
<dbReference type="PANTHER" id="PTHR37326:SF1">
    <property type="entry name" value="BLL3975 PROTEIN"/>
    <property type="match status" value="1"/>
</dbReference>
<reference evidence="6 7" key="2">
    <citation type="journal article" date="2012" name="Stand. Genomic Sci.">
        <title>Genome sequence of the moderately thermophilic, amino-acid-degrading and sulfur-reducing bacterium Thermovirga lienii type strain (Cas60314(T)).</title>
        <authorList>
            <person name="Goker M."/>
            <person name="Saunders E."/>
            <person name="Lapidus A."/>
            <person name="Nolan M."/>
            <person name="Lucas S."/>
            <person name="Hammon N."/>
            <person name="Deshpande S."/>
            <person name="Cheng J.F."/>
            <person name="Han C."/>
            <person name="Tapia R."/>
            <person name="Goodwin L.A."/>
            <person name="Pitluck S."/>
            <person name="Liolios K."/>
            <person name="Mavromatis K."/>
            <person name="Pagani I."/>
            <person name="Ivanova N."/>
            <person name="Mikhailova N."/>
            <person name="Pati A."/>
            <person name="Chen A."/>
            <person name="Palaniappan K."/>
            <person name="Land M."/>
            <person name="Chang Y.J."/>
            <person name="Jeffries C.D."/>
            <person name="Brambilla E.M."/>
            <person name="Rohde M."/>
            <person name="Spring S."/>
            <person name="Detter J.C."/>
            <person name="Woyke T."/>
            <person name="Bristow J."/>
            <person name="Eisen J.A."/>
            <person name="Markowitz V."/>
            <person name="Hugenholtz P."/>
            <person name="Kyrpides N.C."/>
            <person name="Klenk H.P."/>
        </authorList>
    </citation>
    <scope>NUCLEOTIDE SEQUENCE [LARGE SCALE GENOMIC DNA]</scope>
    <source>
        <strain evidence="7">ATCC BAA-1197 / DSM 17291 / Cas60314</strain>
    </source>
</reference>
<dbReference type="AlphaFoldDB" id="G7V8M2"/>
<dbReference type="OrthoDB" id="9782876at2"/>
<evidence type="ECO:0000256" key="4">
    <source>
        <dbReference type="ARBA" id="ARBA00022833"/>
    </source>
</evidence>
<evidence type="ECO:0000256" key="1">
    <source>
        <dbReference type="ARBA" id="ARBA00001947"/>
    </source>
</evidence>
<dbReference type="KEGG" id="tli:Tlie_1761"/>
<evidence type="ECO:0000259" key="5">
    <source>
        <dbReference type="Pfam" id="PF24827"/>
    </source>
</evidence>
<dbReference type="GO" id="GO:0046872">
    <property type="term" value="F:metal ion binding"/>
    <property type="evidence" value="ECO:0007669"/>
    <property type="project" value="UniProtKB-KW"/>
</dbReference>
<dbReference type="HOGENOM" id="CLU_060714_0_0_0"/>
<dbReference type="STRING" id="580340.Tlie_1761"/>
<evidence type="ECO:0000313" key="7">
    <source>
        <dbReference type="Proteomes" id="UP000005868"/>
    </source>
</evidence>
<reference evidence="7" key="1">
    <citation type="submission" date="2011-10" db="EMBL/GenBank/DDBJ databases">
        <title>The complete genome of chromosome of Thermovirga lienii DSM 17291.</title>
        <authorList>
            <consortium name="US DOE Joint Genome Institute (JGI-PGF)"/>
            <person name="Lucas S."/>
            <person name="Copeland A."/>
            <person name="Lapidus A."/>
            <person name="Glavina del Rio T."/>
            <person name="Dalin E."/>
            <person name="Tice H."/>
            <person name="Bruce D."/>
            <person name="Goodwin L."/>
            <person name="Pitluck S."/>
            <person name="Peters L."/>
            <person name="Mikhailova N."/>
            <person name="Saunders E."/>
            <person name="Kyrpides N."/>
            <person name="Mavromatis K."/>
            <person name="Ivanova N."/>
            <person name="Last F.I."/>
            <person name="Brettin T."/>
            <person name="Detter J.C."/>
            <person name="Han C."/>
            <person name="Larimer F."/>
            <person name="Land M."/>
            <person name="Hauser L."/>
            <person name="Markowitz V."/>
            <person name="Cheng J.-F."/>
            <person name="Hugenholtz P."/>
            <person name="Woyke T."/>
            <person name="Wu D."/>
            <person name="Spring S."/>
            <person name="Schroeder M."/>
            <person name="Brambilla E.-M."/>
            <person name="Klenk H.-P."/>
            <person name="Eisen J.A."/>
        </authorList>
    </citation>
    <scope>NUCLEOTIDE SEQUENCE [LARGE SCALE GENOMIC DNA]</scope>
    <source>
        <strain evidence="7">ATCC BAA-1197 / DSM 17291 / Cas60314</strain>
    </source>
</reference>
<proteinExistence type="predicted"/>
<name>G7V8M2_THELD</name>
<evidence type="ECO:0000313" key="6">
    <source>
        <dbReference type="EMBL" id="AER67483.1"/>
    </source>
</evidence>
<evidence type="ECO:0000256" key="2">
    <source>
        <dbReference type="ARBA" id="ARBA00022723"/>
    </source>
</evidence>
<keyword evidence="2" id="KW-0479">Metal-binding</keyword>
<evidence type="ECO:0000256" key="3">
    <source>
        <dbReference type="ARBA" id="ARBA00022801"/>
    </source>
</evidence>